<feature type="region of interest" description="Disordered" evidence="1">
    <location>
        <begin position="1"/>
        <end position="35"/>
    </location>
</feature>
<comment type="caution">
    <text evidence="2">The sequence shown here is derived from an EMBL/GenBank/DDBJ whole genome shotgun (WGS) entry which is preliminary data.</text>
</comment>
<evidence type="ECO:0000313" key="2">
    <source>
        <dbReference type="EMBL" id="KAK8562679.1"/>
    </source>
</evidence>
<gene>
    <name evidence="2" type="ORF">V6N12_010752</name>
</gene>
<accession>A0ABR2EL06</accession>
<protein>
    <submittedName>
        <fullName evidence="2">Uncharacterized protein</fullName>
    </submittedName>
</protein>
<organism evidence="2 3">
    <name type="scientific">Hibiscus sabdariffa</name>
    <name type="common">roselle</name>
    <dbReference type="NCBI Taxonomy" id="183260"/>
    <lineage>
        <taxon>Eukaryota</taxon>
        <taxon>Viridiplantae</taxon>
        <taxon>Streptophyta</taxon>
        <taxon>Embryophyta</taxon>
        <taxon>Tracheophyta</taxon>
        <taxon>Spermatophyta</taxon>
        <taxon>Magnoliopsida</taxon>
        <taxon>eudicotyledons</taxon>
        <taxon>Gunneridae</taxon>
        <taxon>Pentapetalae</taxon>
        <taxon>rosids</taxon>
        <taxon>malvids</taxon>
        <taxon>Malvales</taxon>
        <taxon>Malvaceae</taxon>
        <taxon>Malvoideae</taxon>
        <taxon>Hibiscus</taxon>
    </lineage>
</organism>
<name>A0ABR2EL06_9ROSI</name>
<keyword evidence="3" id="KW-1185">Reference proteome</keyword>
<reference evidence="2 3" key="1">
    <citation type="journal article" date="2024" name="G3 (Bethesda)">
        <title>Genome assembly of Hibiscus sabdariffa L. provides insights into metabolisms of medicinal natural products.</title>
        <authorList>
            <person name="Kim T."/>
        </authorList>
    </citation>
    <scope>NUCLEOTIDE SEQUENCE [LARGE SCALE GENOMIC DNA]</scope>
    <source>
        <strain evidence="2">TK-2024</strain>
        <tissue evidence="2">Old leaves</tissue>
    </source>
</reference>
<dbReference type="Proteomes" id="UP001472677">
    <property type="component" value="Unassembled WGS sequence"/>
</dbReference>
<evidence type="ECO:0000313" key="3">
    <source>
        <dbReference type="Proteomes" id="UP001472677"/>
    </source>
</evidence>
<feature type="compositionally biased region" description="Basic and acidic residues" evidence="1">
    <location>
        <begin position="22"/>
        <end position="35"/>
    </location>
</feature>
<proteinExistence type="predicted"/>
<dbReference type="EMBL" id="JBBPBM010000012">
    <property type="protein sequence ID" value="KAK8562679.1"/>
    <property type="molecule type" value="Genomic_DNA"/>
</dbReference>
<sequence>MMKDEVHQANVSPEGRGSQKHVQTEGHKQVQVEEHDNQIVIWQHNDLWEESNEGDRGMPDEGIRMGCALLYEDANRLRVLGVLWQMLHKLGKR</sequence>
<evidence type="ECO:0000256" key="1">
    <source>
        <dbReference type="SAM" id="MobiDB-lite"/>
    </source>
</evidence>